<accession>A0A853ESN9</accession>
<evidence type="ECO:0000313" key="6">
    <source>
        <dbReference type="Proteomes" id="UP000561011"/>
    </source>
</evidence>
<proteinExistence type="inferred from homology"/>
<dbReference type="InterPro" id="IPR051019">
    <property type="entry name" value="VLCFA-Steroid_DH"/>
</dbReference>
<dbReference type="CDD" id="cd05233">
    <property type="entry name" value="SDR_c"/>
    <property type="match status" value="1"/>
</dbReference>
<dbReference type="GO" id="GO:0016491">
    <property type="term" value="F:oxidoreductase activity"/>
    <property type="evidence" value="ECO:0007669"/>
    <property type="project" value="UniProtKB-KW"/>
</dbReference>
<dbReference type="PRINTS" id="PR00080">
    <property type="entry name" value="SDRFAMILY"/>
</dbReference>
<dbReference type="PRINTS" id="PR00081">
    <property type="entry name" value="GDHRDH"/>
</dbReference>
<evidence type="ECO:0000256" key="2">
    <source>
        <dbReference type="ARBA" id="ARBA00023002"/>
    </source>
</evidence>
<dbReference type="PANTHER" id="PTHR43899:SF13">
    <property type="entry name" value="RH59310P"/>
    <property type="match status" value="1"/>
</dbReference>
<dbReference type="PIRSF" id="PIRSF000126">
    <property type="entry name" value="11-beta-HSD1"/>
    <property type="match status" value="1"/>
</dbReference>
<dbReference type="InterPro" id="IPR002347">
    <property type="entry name" value="SDR_fam"/>
</dbReference>
<gene>
    <name evidence="5" type="ORF">HZZ10_08055</name>
</gene>
<protein>
    <submittedName>
        <fullName evidence="5">SDR family NAD(P)-dependent oxidoreductase</fullName>
    </submittedName>
</protein>
<dbReference type="AlphaFoldDB" id="A0A853ESN9"/>
<dbReference type="Proteomes" id="UP000561011">
    <property type="component" value="Unassembled WGS sequence"/>
</dbReference>
<dbReference type="RefSeq" id="WP_179913128.1">
    <property type="nucleotide sequence ID" value="NZ_JACBYE010000015.1"/>
</dbReference>
<keyword evidence="6" id="KW-1185">Reference proteome</keyword>
<name>A0A853ESN9_9MICO</name>
<organism evidence="5 6">
    <name type="scientific">Sanguibacter inulinus</name>
    <dbReference type="NCBI Taxonomy" id="60922"/>
    <lineage>
        <taxon>Bacteria</taxon>
        <taxon>Bacillati</taxon>
        <taxon>Actinomycetota</taxon>
        <taxon>Actinomycetes</taxon>
        <taxon>Micrococcales</taxon>
        <taxon>Sanguibacteraceae</taxon>
        <taxon>Sanguibacter</taxon>
    </lineage>
</organism>
<comment type="similarity">
    <text evidence="1 3">Belongs to the short-chain dehydrogenases/reductases (SDR) family.</text>
</comment>
<sequence length="281" mass="29615">MATALITGGTSGIGAAFAEALASRGVHLVLVARDAARLAVAAQRLTAAHGIEVETLSADLADRADVLRVADRLEDEDRPVDLLVNNAGAGVRTPLVSRDLASHDLGLDVMCRAVLVLGGAAGRSMAARGSGAIINVSSLQSLFTTGSYAAMKAWVTSYSQGLSVELQGTGVTVTAVLPGWVRTAWHSPDGDRRSSVPGWLWTEPEVVAAAALRASARGRAVCIPTWRYAVIGWWARHLPRPVVRWVSARISSSRRDSQQSRRESQQSVQAAAPHDGRGQGS</sequence>
<dbReference type="Gene3D" id="3.40.50.720">
    <property type="entry name" value="NAD(P)-binding Rossmann-like Domain"/>
    <property type="match status" value="1"/>
</dbReference>
<evidence type="ECO:0000256" key="1">
    <source>
        <dbReference type="ARBA" id="ARBA00006484"/>
    </source>
</evidence>
<evidence type="ECO:0000256" key="3">
    <source>
        <dbReference type="RuleBase" id="RU000363"/>
    </source>
</evidence>
<dbReference type="InterPro" id="IPR036291">
    <property type="entry name" value="NAD(P)-bd_dom_sf"/>
</dbReference>
<comment type="caution">
    <text evidence="5">The sequence shown here is derived from an EMBL/GenBank/DDBJ whole genome shotgun (WGS) entry which is preliminary data.</text>
</comment>
<evidence type="ECO:0000313" key="5">
    <source>
        <dbReference type="EMBL" id="NYS93477.1"/>
    </source>
</evidence>
<dbReference type="SUPFAM" id="SSF51735">
    <property type="entry name" value="NAD(P)-binding Rossmann-fold domains"/>
    <property type="match status" value="1"/>
</dbReference>
<evidence type="ECO:0000256" key="4">
    <source>
        <dbReference type="SAM" id="MobiDB-lite"/>
    </source>
</evidence>
<dbReference type="Pfam" id="PF00106">
    <property type="entry name" value="adh_short"/>
    <property type="match status" value="1"/>
</dbReference>
<feature type="compositionally biased region" description="Basic and acidic residues" evidence="4">
    <location>
        <begin position="253"/>
        <end position="264"/>
    </location>
</feature>
<dbReference type="PANTHER" id="PTHR43899">
    <property type="entry name" value="RH59310P"/>
    <property type="match status" value="1"/>
</dbReference>
<feature type="region of interest" description="Disordered" evidence="4">
    <location>
        <begin position="253"/>
        <end position="281"/>
    </location>
</feature>
<reference evidence="5 6" key="1">
    <citation type="submission" date="2020-07" db="EMBL/GenBank/DDBJ databases">
        <title>MOT database genomes.</title>
        <authorList>
            <person name="Joseph S."/>
            <person name="Aduse-Opoku J."/>
            <person name="Hashim A."/>
            <person name="Wade W."/>
            <person name="Curtis M."/>
        </authorList>
    </citation>
    <scope>NUCLEOTIDE SEQUENCE [LARGE SCALE GENOMIC DNA]</scope>
    <source>
        <strain evidence="5 6">DSM 100099</strain>
    </source>
</reference>
<dbReference type="EMBL" id="JACBYE010000015">
    <property type="protein sequence ID" value="NYS93477.1"/>
    <property type="molecule type" value="Genomic_DNA"/>
</dbReference>
<keyword evidence="2" id="KW-0560">Oxidoreductase</keyword>